<sequence length="315" mass="33820">MDVSSNIKESIDSNIKLNIQVNMSLLLIVVASIFWGTSGIAAKHLITTYDIPPLTIGAMRLLIATPILMFTSRVQMQEKISFGKKHLIFFVIYGVSIAMFQITFFNALRISMVSIATLIALCTSPVFVAILSKFFLAEDITRRVAISLSFSTIGTILIMGTSSYNGGAGESQMFGYMLALGAGFSYALITICGKKLVQFYTPVSVVATAFSLASIVMIPFIRIPNNLSVSGWLILLYLGLGPTALAYILFNTGLKKASATKASIASLCEPLTATTLSLAVIGERFTTLQGTGASLLVMALLLIVIKKEQGNPEVS</sequence>
<comment type="subcellular location">
    <subcellularLocation>
        <location evidence="1">Membrane</location>
        <topology evidence="1">Multi-pass membrane protein</topology>
    </subcellularLocation>
</comment>
<evidence type="ECO:0000256" key="3">
    <source>
        <dbReference type="ARBA" id="ARBA00022692"/>
    </source>
</evidence>
<feature type="transmembrane region" description="Helical" evidence="6">
    <location>
        <begin position="86"/>
        <end position="104"/>
    </location>
</feature>
<comment type="caution">
    <text evidence="8">The sequence shown here is derived from an EMBL/GenBank/DDBJ whole genome shotgun (WGS) entry which is preliminary data.</text>
</comment>
<comment type="similarity">
    <text evidence="2">Belongs to the EamA transporter family.</text>
</comment>
<feature type="transmembrane region" description="Helical" evidence="6">
    <location>
        <begin position="144"/>
        <end position="161"/>
    </location>
</feature>
<keyword evidence="9" id="KW-1185">Reference proteome</keyword>
<evidence type="ECO:0000256" key="6">
    <source>
        <dbReference type="SAM" id="Phobius"/>
    </source>
</evidence>
<evidence type="ECO:0000256" key="5">
    <source>
        <dbReference type="ARBA" id="ARBA00023136"/>
    </source>
</evidence>
<dbReference type="Proteomes" id="UP000295504">
    <property type="component" value="Unassembled WGS sequence"/>
</dbReference>
<dbReference type="OrthoDB" id="6707571at2"/>
<keyword evidence="3 6" id="KW-0812">Transmembrane</keyword>
<dbReference type="AlphaFoldDB" id="A0A4R2TJB3"/>
<dbReference type="GO" id="GO:0016020">
    <property type="term" value="C:membrane"/>
    <property type="evidence" value="ECO:0007669"/>
    <property type="project" value="UniProtKB-SubCell"/>
</dbReference>
<name>A0A4R2TJB3_9FIRM</name>
<dbReference type="EMBL" id="SLYC01000046">
    <property type="protein sequence ID" value="TCP97368.1"/>
    <property type="molecule type" value="Genomic_DNA"/>
</dbReference>
<feature type="transmembrane region" description="Helical" evidence="6">
    <location>
        <begin position="199"/>
        <end position="223"/>
    </location>
</feature>
<evidence type="ECO:0000256" key="2">
    <source>
        <dbReference type="ARBA" id="ARBA00007362"/>
    </source>
</evidence>
<feature type="transmembrane region" description="Helical" evidence="6">
    <location>
        <begin position="54"/>
        <end position="74"/>
    </location>
</feature>
<evidence type="ECO:0000259" key="7">
    <source>
        <dbReference type="Pfam" id="PF00892"/>
    </source>
</evidence>
<keyword evidence="5 6" id="KW-0472">Membrane</keyword>
<feature type="domain" description="EamA" evidence="7">
    <location>
        <begin position="173"/>
        <end position="304"/>
    </location>
</feature>
<protein>
    <submittedName>
        <fullName evidence="8">DME family drug/metabolite transporter</fullName>
    </submittedName>
</protein>
<dbReference type="RefSeq" id="WP_132849480.1">
    <property type="nucleotide sequence ID" value="NZ_CP058648.1"/>
</dbReference>
<dbReference type="PANTHER" id="PTHR32322">
    <property type="entry name" value="INNER MEMBRANE TRANSPORTER"/>
    <property type="match status" value="1"/>
</dbReference>
<feature type="domain" description="EamA" evidence="7">
    <location>
        <begin position="24"/>
        <end position="159"/>
    </location>
</feature>
<feature type="transmembrane region" description="Helical" evidence="6">
    <location>
        <begin position="21"/>
        <end position="42"/>
    </location>
</feature>
<keyword evidence="4 6" id="KW-1133">Transmembrane helix</keyword>
<feature type="transmembrane region" description="Helical" evidence="6">
    <location>
        <begin position="110"/>
        <end position="132"/>
    </location>
</feature>
<dbReference type="PANTHER" id="PTHR32322:SF2">
    <property type="entry name" value="EAMA DOMAIN-CONTAINING PROTEIN"/>
    <property type="match status" value="1"/>
</dbReference>
<evidence type="ECO:0000313" key="8">
    <source>
        <dbReference type="EMBL" id="TCP97368.1"/>
    </source>
</evidence>
<evidence type="ECO:0000256" key="1">
    <source>
        <dbReference type="ARBA" id="ARBA00004141"/>
    </source>
</evidence>
<dbReference type="InterPro" id="IPR000620">
    <property type="entry name" value="EamA_dom"/>
</dbReference>
<feature type="transmembrane region" description="Helical" evidence="6">
    <location>
        <begin position="229"/>
        <end position="250"/>
    </location>
</feature>
<organism evidence="8 9">
    <name type="scientific">Serpentinicella alkaliphila</name>
    <dbReference type="NCBI Taxonomy" id="1734049"/>
    <lineage>
        <taxon>Bacteria</taxon>
        <taxon>Bacillati</taxon>
        <taxon>Bacillota</taxon>
        <taxon>Clostridia</taxon>
        <taxon>Peptostreptococcales</taxon>
        <taxon>Natronincolaceae</taxon>
        <taxon>Serpentinicella</taxon>
    </lineage>
</organism>
<feature type="transmembrane region" description="Helical" evidence="6">
    <location>
        <begin position="173"/>
        <end position="192"/>
    </location>
</feature>
<evidence type="ECO:0000313" key="9">
    <source>
        <dbReference type="Proteomes" id="UP000295504"/>
    </source>
</evidence>
<accession>A0A4R2TJB3</accession>
<reference evidence="8 9" key="1">
    <citation type="submission" date="2019-03" db="EMBL/GenBank/DDBJ databases">
        <title>Genomic Encyclopedia of Type Strains, Phase IV (KMG-IV): sequencing the most valuable type-strain genomes for metagenomic binning, comparative biology and taxonomic classification.</title>
        <authorList>
            <person name="Goeker M."/>
        </authorList>
    </citation>
    <scope>NUCLEOTIDE SEQUENCE [LARGE SCALE GENOMIC DNA]</scope>
    <source>
        <strain evidence="8 9">DSM 100013</strain>
    </source>
</reference>
<dbReference type="InterPro" id="IPR037185">
    <property type="entry name" value="EmrE-like"/>
</dbReference>
<gene>
    <name evidence="8" type="ORF">EDD79_10469</name>
</gene>
<dbReference type="SUPFAM" id="SSF103481">
    <property type="entry name" value="Multidrug resistance efflux transporter EmrE"/>
    <property type="match status" value="2"/>
</dbReference>
<proteinExistence type="inferred from homology"/>
<dbReference type="Pfam" id="PF00892">
    <property type="entry name" value="EamA"/>
    <property type="match status" value="2"/>
</dbReference>
<dbReference type="InterPro" id="IPR050638">
    <property type="entry name" value="AA-Vitamin_Transporters"/>
</dbReference>
<evidence type="ECO:0000256" key="4">
    <source>
        <dbReference type="ARBA" id="ARBA00022989"/>
    </source>
</evidence>